<dbReference type="EMBL" id="CAJVAP010000001">
    <property type="protein sequence ID" value="CAG7594594.1"/>
    <property type="molecule type" value="Genomic_DNA"/>
</dbReference>
<dbReference type="SMART" id="SM00740">
    <property type="entry name" value="PASTA"/>
    <property type="match status" value="2"/>
</dbReference>
<evidence type="ECO:0000256" key="2">
    <source>
        <dbReference type="SAM" id="Phobius"/>
    </source>
</evidence>
<keyword evidence="5" id="KW-1185">Reference proteome</keyword>
<dbReference type="Pfam" id="PF03793">
    <property type="entry name" value="PASTA"/>
    <property type="match status" value="2"/>
</dbReference>
<feature type="compositionally biased region" description="Low complexity" evidence="1">
    <location>
        <begin position="57"/>
        <end position="79"/>
    </location>
</feature>
<keyword evidence="2" id="KW-0472">Membrane</keyword>
<dbReference type="AlphaFoldDB" id="A0A916NDZ1"/>
<dbReference type="PROSITE" id="PS51178">
    <property type="entry name" value="PASTA"/>
    <property type="match status" value="2"/>
</dbReference>
<name>A0A916NDZ1_9MICO</name>
<accession>A0A916NDZ1</accession>
<feature type="compositionally biased region" description="Basic and acidic residues" evidence="1">
    <location>
        <begin position="1"/>
        <end position="10"/>
    </location>
</feature>
<keyword evidence="2" id="KW-1133">Transmembrane helix</keyword>
<dbReference type="Proteomes" id="UP000693892">
    <property type="component" value="Unassembled WGS sequence"/>
</dbReference>
<evidence type="ECO:0000256" key="1">
    <source>
        <dbReference type="SAM" id="MobiDB-lite"/>
    </source>
</evidence>
<gene>
    <name evidence="4" type="ORF">LEUCIP111803_00001</name>
</gene>
<feature type="compositionally biased region" description="Low complexity" evidence="1">
    <location>
        <begin position="243"/>
        <end position="253"/>
    </location>
</feature>
<evidence type="ECO:0000259" key="3">
    <source>
        <dbReference type="PROSITE" id="PS51178"/>
    </source>
</evidence>
<sequence length="263" mass="25937">MTKPVAKAEAEPAAAPPHAPARIPGRRRARLGAFLTAAASVSILGLTALGVAQSLEAPDPGSDAAPPVSAAPAIPVASGDPVADQAGGPDTAPAGPREQEPVAVPELIGLSLAEATALLEELGLRLGEVESAHGTDPQGTVLAGSRRAGAAVEPGSTVSLTVASGLNLVPDVIGMRGDEARVVLEAAGFLTESTSEDGTMGGDGSEHDTIDWSGTVHASTPRPGSPLALGSAVMLTLEPPIAPGGDADPGTPGQEWSRPVTGP</sequence>
<reference evidence="4" key="1">
    <citation type="submission" date="2021-06" db="EMBL/GenBank/DDBJ databases">
        <authorList>
            <person name="Criscuolo A."/>
        </authorList>
    </citation>
    <scope>NUCLEOTIDE SEQUENCE</scope>
    <source>
        <strain evidence="4">CIP111803</strain>
    </source>
</reference>
<keyword evidence="2" id="KW-0812">Transmembrane</keyword>
<evidence type="ECO:0000313" key="4">
    <source>
        <dbReference type="EMBL" id="CAG7594594.1"/>
    </source>
</evidence>
<dbReference type="CDD" id="cd06577">
    <property type="entry name" value="PASTA_pknB"/>
    <property type="match status" value="2"/>
</dbReference>
<feature type="region of interest" description="Disordered" evidence="1">
    <location>
        <begin position="1"/>
        <end position="24"/>
    </location>
</feature>
<feature type="region of interest" description="Disordered" evidence="1">
    <location>
        <begin position="57"/>
        <end position="98"/>
    </location>
</feature>
<feature type="transmembrane region" description="Helical" evidence="2">
    <location>
        <begin position="31"/>
        <end position="52"/>
    </location>
</feature>
<comment type="caution">
    <text evidence="4">The sequence shown here is derived from an EMBL/GenBank/DDBJ whole genome shotgun (WGS) entry which is preliminary data.</text>
</comment>
<evidence type="ECO:0000313" key="5">
    <source>
        <dbReference type="Proteomes" id="UP000693892"/>
    </source>
</evidence>
<dbReference type="InterPro" id="IPR005543">
    <property type="entry name" value="PASTA_dom"/>
</dbReference>
<feature type="domain" description="PASTA" evidence="3">
    <location>
        <begin position="165"/>
        <end position="239"/>
    </location>
</feature>
<feature type="region of interest" description="Disordered" evidence="1">
    <location>
        <begin position="238"/>
        <end position="263"/>
    </location>
</feature>
<dbReference type="RefSeq" id="WP_382331803.1">
    <property type="nucleotide sequence ID" value="NZ_JBHTGH010000001.1"/>
</dbReference>
<protein>
    <recommendedName>
        <fullName evidence="3">PASTA domain-containing protein</fullName>
    </recommendedName>
</protein>
<feature type="domain" description="PASTA" evidence="3">
    <location>
        <begin position="98"/>
        <end position="164"/>
    </location>
</feature>
<proteinExistence type="predicted"/>
<organism evidence="4 5">
    <name type="scientific">Leucobacter soli</name>
    <dbReference type="NCBI Taxonomy" id="2812850"/>
    <lineage>
        <taxon>Bacteria</taxon>
        <taxon>Bacillati</taxon>
        <taxon>Actinomycetota</taxon>
        <taxon>Actinomycetes</taxon>
        <taxon>Micrococcales</taxon>
        <taxon>Microbacteriaceae</taxon>
        <taxon>Leucobacter</taxon>
    </lineage>
</organism>